<dbReference type="PANTHER" id="PTHR23022">
    <property type="entry name" value="TRANSPOSABLE ELEMENT-RELATED"/>
    <property type="match status" value="1"/>
</dbReference>
<dbReference type="Pfam" id="PF13358">
    <property type="entry name" value="DDE_3"/>
    <property type="match status" value="1"/>
</dbReference>
<dbReference type="SUPFAM" id="SSF46689">
    <property type="entry name" value="Homeodomain-like"/>
    <property type="match status" value="1"/>
</dbReference>
<name>A0A4Y2QDR7_ARAVE</name>
<dbReference type="InterPro" id="IPR052338">
    <property type="entry name" value="Transposase_5"/>
</dbReference>
<dbReference type="GO" id="GO:0003677">
    <property type="term" value="F:DNA binding"/>
    <property type="evidence" value="ECO:0007669"/>
    <property type="project" value="InterPro"/>
</dbReference>
<dbReference type="OrthoDB" id="6421377at2759"/>
<dbReference type="Pfam" id="PF01498">
    <property type="entry name" value="HTH_Tnp_Tc3_2"/>
    <property type="match status" value="1"/>
</dbReference>
<dbReference type="GO" id="GO:0015074">
    <property type="term" value="P:DNA integration"/>
    <property type="evidence" value="ECO:0007669"/>
    <property type="project" value="InterPro"/>
</dbReference>
<dbReference type="Proteomes" id="UP000499080">
    <property type="component" value="Unassembled WGS sequence"/>
</dbReference>
<keyword evidence="5" id="KW-1185">Reference proteome</keyword>
<dbReference type="InterPro" id="IPR036388">
    <property type="entry name" value="WH-like_DNA-bd_sf"/>
</dbReference>
<dbReference type="GO" id="GO:0006313">
    <property type="term" value="P:DNA transposition"/>
    <property type="evidence" value="ECO:0007669"/>
    <property type="project" value="InterPro"/>
</dbReference>
<evidence type="ECO:0000259" key="3">
    <source>
        <dbReference type="Pfam" id="PF13358"/>
    </source>
</evidence>
<feature type="domain" description="Tc1-like transposase DDE" evidence="3">
    <location>
        <begin position="165"/>
        <end position="317"/>
    </location>
</feature>
<dbReference type="PANTHER" id="PTHR23022:SF135">
    <property type="entry name" value="SI:DKEY-77F5.3"/>
    <property type="match status" value="1"/>
</dbReference>
<dbReference type="InterPro" id="IPR009057">
    <property type="entry name" value="Homeodomain-like_sf"/>
</dbReference>
<gene>
    <name evidence="4" type="primary">TCB1_618</name>
    <name evidence="4" type="ORF">AVEN_97820_1</name>
</gene>
<evidence type="ECO:0000256" key="1">
    <source>
        <dbReference type="ARBA" id="ARBA00004123"/>
    </source>
</evidence>
<dbReference type="Gene3D" id="1.10.10.10">
    <property type="entry name" value="Winged helix-like DNA-binding domain superfamily/Winged helix DNA-binding domain"/>
    <property type="match status" value="1"/>
</dbReference>
<organism evidence="4 5">
    <name type="scientific">Araneus ventricosus</name>
    <name type="common">Orbweaver spider</name>
    <name type="synonym">Epeira ventricosa</name>
    <dbReference type="NCBI Taxonomy" id="182803"/>
    <lineage>
        <taxon>Eukaryota</taxon>
        <taxon>Metazoa</taxon>
        <taxon>Ecdysozoa</taxon>
        <taxon>Arthropoda</taxon>
        <taxon>Chelicerata</taxon>
        <taxon>Arachnida</taxon>
        <taxon>Araneae</taxon>
        <taxon>Araneomorphae</taxon>
        <taxon>Entelegynae</taxon>
        <taxon>Araneoidea</taxon>
        <taxon>Araneidae</taxon>
        <taxon>Araneus</taxon>
    </lineage>
</organism>
<accession>A0A4Y2QDR7</accession>
<comment type="caution">
    <text evidence="4">The sequence shown here is derived from an EMBL/GenBank/DDBJ whole genome shotgun (WGS) entry which is preliminary data.</text>
</comment>
<protein>
    <submittedName>
        <fullName evidence="4">Transposable element Tcb1 transposase</fullName>
    </submittedName>
</protein>
<evidence type="ECO:0000259" key="2">
    <source>
        <dbReference type="Pfam" id="PF01498"/>
    </source>
</evidence>
<dbReference type="Gene3D" id="3.30.420.10">
    <property type="entry name" value="Ribonuclease H-like superfamily/Ribonuclease H"/>
    <property type="match status" value="1"/>
</dbReference>
<proteinExistence type="predicted"/>
<dbReference type="InterPro" id="IPR038717">
    <property type="entry name" value="Tc1-like_DDE_dom"/>
</dbReference>
<dbReference type="GO" id="GO:0005634">
    <property type="term" value="C:nucleus"/>
    <property type="evidence" value="ECO:0007669"/>
    <property type="project" value="UniProtKB-SubCell"/>
</dbReference>
<reference evidence="4 5" key="1">
    <citation type="journal article" date="2019" name="Sci. Rep.">
        <title>Orb-weaving spider Araneus ventricosus genome elucidates the spidroin gene catalogue.</title>
        <authorList>
            <person name="Kono N."/>
            <person name="Nakamura H."/>
            <person name="Ohtoshi R."/>
            <person name="Moran D.A.P."/>
            <person name="Shinohara A."/>
            <person name="Yoshida Y."/>
            <person name="Fujiwara M."/>
            <person name="Mori M."/>
            <person name="Tomita M."/>
            <person name="Arakawa K."/>
        </authorList>
    </citation>
    <scope>NUCLEOTIDE SEQUENCE [LARGE SCALE GENOMIC DNA]</scope>
</reference>
<evidence type="ECO:0000313" key="4">
    <source>
        <dbReference type="EMBL" id="GBN61614.1"/>
    </source>
</evidence>
<dbReference type="InterPro" id="IPR002492">
    <property type="entry name" value="Transposase_Tc1-like"/>
</dbReference>
<feature type="domain" description="Transposase Tc1-like" evidence="2">
    <location>
        <begin position="85"/>
        <end position="155"/>
    </location>
</feature>
<comment type="subcellular location">
    <subcellularLocation>
        <location evidence="1">Nucleus</location>
    </subcellularLocation>
</comment>
<dbReference type="EMBL" id="BGPR01013660">
    <property type="protein sequence ID" value="GBN61614.1"/>
    <property type="molecule type" value="Genomic_DNA"/>
</dbReference>
<sequence length="356" mass="41177">MQEILRQSVICIVAWVEKKSEISNGIGELTICHWKRGSSERKIGEIVNVSKSTVHNIISKYKKTKSVRNRARTGRPRCFTEREERWIVRKVICNPKTSAVKLTSKAQQSFNESAKPETVWNILRKYNSHGRVARRKPFLSKAHLRARLEFAKSYIKKPPEFWNSILFVDESKYNVNGSDGKQMVWRKPNSELEMKNLTPSVKHGGGSQMVWGCMSAVGVGNLHFIDGMMDKYMYLGILKQNLKQSAEKMGILPHYKLYQDNDPKHNAHICRLWALYHCLQVIRTPTPSPNLNPIENIWSHLNNRIRKFKISSKNELREKLMSEWDKIEGNVCANLVKSMPERLNEIIKCKGGSTHY</sequence>
<evidence type="ECO:0000313" key="5">
    <source>
        <dbReference type="Proteomes" id="UP000499080"/>
    </source>
</evidence>
<dbReference type="InterPro" id="IPR036397">
    <property type="entry name" value="RNaseH_sf"/>
</dbReference>
<dbReference type="AlphaFoldDB" id="A0A4Y2QDR7"/>